<protein>
    <submittedName>
        <fullName evidence="2">Uncharacterized protein</fullName>
    </submittedName>
</protein>
<keyword evidence="1" id="KW-0175">Coiled coil</keyword>
<keyword evidence="3" id="KW-1185">Reference proteome</keyword>
<name>K0TPK6_THAOC</name>
<dbReference type="EMBL" id="AGNL01003561">
    <property type="protein sequence ID" value="EJK74552.1"/>
    <property type="molecule type" value="Genomic_DNA"/>
</dbReference>
<evidence type="ECO:0000313" key="2">
    <source>
        <dbReference type="EMBL" id="EJK74552.1"/>
    </source>
</evidence>
<feature type="coiled-coil region" evidence="1">
    <location>
        <begin position="104"/>
        <end position="138"/>
    </location>
</feature>
<gene>
    <name evidence="2" type="ORF">THAOC_03762</name>
</gene>
<dbReference type="AlphaFoldDB" id="K0TPK6"/>
<proteinExistence type="predicted"/>
<evidence type="ECO:0000256" key="1">
    <source>
        <dbReference type="SAM" id="Coils"/>
    </source>
</evidence>
<organism evidence="2 3">
    <name type="scientific">Thalassiosira oceanica</name>
    <name type="common">Marine diatom</name>
    <dbReference type="NCBI Taxonomy" id="159749"/>
    <lineage>
        <taxon>Eukaryota</taxon>
        <taxon>Sar</taxon>
        <taxon>Stramenopiles</taxon>
        <taxon>Ochrophyta</taxon>
        <taxon>Bacillariophyta</taxon>
        <taxon>Coscinodiscophyceae</taxon>
        <taxon>Thalassiosirophycidae</taxon>
        <taxon>Thalassiosirales</taxon>
        <taxon>Thalassiosiraceae</taxon>
        <taxon>Thalassiosira</taxon>
    </lineage>
</organism>
<dbReference type="Gene3D" id="1.20.5.1700">
    <property type="match status" value="1"/>
</dbReference>
<accession>K0TPK6</accession>
<reference evidence="2 3" key="1">
    <citation type="journal article" date="2012" name="Genome Biol.">
        <title>Genome and low-iron response of an oceanic diatom adapted to chronic iron limitation.</title>
        <authorList>
            <person name="Lommer M."/>
            <person name="Specht M."/>
            <person name="Roy A.S."/>
            <person name="Kraemer L."/>
            <person name="Andreson R."/>
            <person name="Gutowska M.A."/>
            <person name="Wolf J."/>
            <person name="Bergner S.V."/>
            <person name="Schilhabel M.B."/>
            <person name="Klostermeier U.C."/>
            <person name="Beiko R.G."/>
            <person name="Rosenstiel P."/>
            <person name="Hippler M."/>
            <person name="Laroche J."/>
        </authorList>
    </citation>
    <scope>NUCLEOTIDE SEQUENCE [LARGE SCALE GENOMIC DNA]</scope>
    <source>
        <strain evidence="2 3">CCMP1005</strain>
    </source>
</reference>
<sequence>MEAIDLTLEFGSARSQASTRLQTFSSAERASSDRGHTEEIKALRTKQLHEIAELNESFQRKLIGKSLKDHIGDLKNEIRDSEASRLGQVSELQKRYNVDIGDMVAKNKTEVSVLKAEVEKLRSKLEVAERDKAENSARAENDCHELEIRLSERSNLEF</sequence>
<comment type="caution">
    <text evidence="2">The sequence shown here is derived from an EMBL/GenBank/DDBJ whole genome shotgun (WGS) entry which is preliminary data.</text>
</comment>
<evidence type="ECO:0000313" key="3">
    <source>
        <dbReference type="Proteomes" id="UP000266841"/>
    </source>
</evidence>
<dbReference type="Proteomes" id="UP000266841">
    <property type="component" value="Unassembled WGS sequence"/>
</dbReference>